<gene>
    <name evidence="2" type="ORF">ACFPXP_15315</name>
</gene>
<feature type="transmembrane region" description="Helical" evidence="1">
    <location>
        <begin position="93"/>
        <end position="117"/>
    </location>
</feature>
<accession>A0ABW1IRZ3</accession>
<feature type="transmembrane region" description="Helical" evidence="1">
    <location>
        <begin position="14"/>
        <end position="38"/>
    </location>
</feature>
<evidence type="ECO:0000313" key="2">
    <source>
        <dbReference type="EMBL" id="MFC5987774.1"/>
    </source>
</evidence>
<name>A0ABW1IRZ3_9BACL</name>
<keyword evidence="1" id="KW-0472">Membrane</keyword>
<dbReference type="Pfam" id="PF11085">
    <property type="entry name" value="YqhR"/>
    <property type="match status" value="1"/>
</dbReference>
<proteinExistence type="predicted"/>
<dbReference type="InterPro" id="IPR024563">
    <property type="entry name" value="YqhR"/>
</dbReference>
<feature type="transmembrane region" description="Helical" evidence="1">
    <location>
        <begin position="123"/>
        <end position="146"/>
    </location>
</feature>
<evidence type="ECO:0000256" key="1">
    <source>
        <dbReference type="SAM" id="Phobius"/>
    </source>
</evidence>
<comment type="caution">
    <text evidence="2">The sequence shown here is derived from an EMBL/GenBank/DDBJ whole genome shotgun (WGS) entry which is preliminary data.</text>
</comment>
<reference evidence="3" key="1">
    <citation type="journal article" date="2019" name="Int. J. Syst. Evol. Microbiol.">
        <title>The Global Catalogue of Microorganisms (GCM) 10K type strain sequencing project: providing services to taxonomists for standard genome sequencing and annotation.</title>
        <authorList>
            <consortium name="The Broad Institute Genomics Platform"/>
            <consortium name="The Broad Institute Genome Sequencing Center for Infectious Disease"/>
            <person name="Wu L."/>
            <person name="Ma J."/>
        </authorList>
    </citation>
    <scope>NUCLEOTIDE SEQUENCE [LARGE SCALE GENOMIC DNA]</scope>
    <source>
        <strain evidence="3">CCM 8749</strain>
    </source>
</reference>
<sequence>MSTVSQTVHRSNKWLYALHIGFFAGLIWGGIQSLLYYFEMTEWFPAFLAEPFYKHEYLQSTEGRVLGWLYFILFSILASFIYTLFLAKFNGPWIGLIYGFAWWVIIAVAIGPFMGIIEPITRVSLNTMTTEFCLFLLWGIFIGYSITLEFNDERKREPEPLTKMLNK</sequence>
<keyword evidence="1" id="KW-0812">Transmembrane</keyword>
<protein>
    <submittedName>
        <fullName evidence="2">YqhR family membrane protein</fullName>
    </submittedName>
</protein>
<keyword evidence="1" id="KW-1133">Transmembrane helix</keyword>
<keyword evidence="3" id="KW-1185">Reference proteome</keyword>
<feature type="transmembrane region" description="Helical" evidence="1">
    <location>
        <begin position="65"/>
        <end position="86"/>
    </location>
</feature>
<evidence type="ECO:0000313" key="3">
    <source>
        <dbReference type="Proteomes" id="UP001596250"/>
    </source>
</evidence>
<organism evidence="2 3">
    <name type="scientific">Marinicrinis lubricantis</name>
    <dbReference type="NCBI Taxonomy" id="2086470"/>
    <lineage>
        <taxon>Bacteria</taxon>
        <taxon>Bacillati</taxon>
        <taxon>Bacillota</taxon>
        <taxon>Bacilli</taxon>
        <taxon>Bacillales</taxon>
        <taxon>Paenibacillaceae</taxon>
    </lineage>
</organism>
<dbReference type="Proteomes" id="UP001596250">
    <property type="component" value="Unassembled WGS sequence"/>
</dbReference>
<dbReference type="EMBL" id="JBHSQV010000170">
    <property type="protein sequence ID" value="MFC5987774.1"/>
    <property type="molecule type" value="Genomic_DNA"/>
</dbReference>
<dbReference type="RefSeq" id="WP_379895191.1">
    <property type="nucleotide sequence ID" value="NZ_CBCSCT010000027.1"/>
</dbReference>